<dbReference type="RefSeq" id="WP_179500945.1">
    <property type="nucleotide sequence ID" value="NZ_JACCAA010000001.1"/>
</dbReference>
<accession>A0A7Y9RYM3</accession>
<dbReference type="PANTHER" id="PTHR36832:SF2">
    <property type="entry name" value="INTEGRAL MEMBRANE PROTEIN"/>
    <property type="match status" value="1"/>
</dbReference>
<keyword evidence="1" id="KW-0472">Membrane</keyword>
<feature type="transmembrane region" description="Helical" evidence="1">
    <location>
        <begin position="144"/>
        <end position="172"/>
    </location>
</feature>
<keyword evidence="1" id="KW-1133">Transmembrane helix</keyword>
<feature type="transmembrane region" description="Helical" evidence="1">
    <location>
        <begin position="178"/>
        <end position="198"/>
    </location>
</feature>
<dbReference type="InterPro" id="IPR010390">
    <property type="entry name" value="ABC-2_transporter-like"/>
</dbReference>
<dbReference type="PANTHER" id="PTHR36832">
    <property type="entry name" value="SLR1174 PROTEIN-RELATED"/>
    <property type="match status" value="1"/>
</dbReference>
<reference evidence="2 3" key="1">
    <citation type="submission" date="2020-07" db="EMBL/GenBank/DDBJ databases">
        <title>Sequencing the genomes of 1000 actinobacteria strains.</title>
        <authorList>
            <person name="Klenk H.-P."/>
        </authorList>
    </citation>
    <scope>NUCLEOTIDE SEQUENCE [LARGE SCALE GENOMIC DNA]</scope>
    <source>
        <strain evidence="2 3">DSM 23819</strain>
    </source>
</reference>
<protein>
    <submittedName>
        <fullName evidence="2">ABC-2 type transport system permease protein</fullName>
    </submittedName>
</protein>
<evidence type="ECO:0000313" key="2">
    <source>
        <dbReference type="EMBL" id="NYG57709.1"/>
    </source>
</evidence>
<dbReference type="Pfam" id="PF06182">
    <property type="entry name" value="ABC2_membrane_6"/>
    <property type="match status" value="1"/>
</dbReference>
<organism evidence="2 3">
    <name type="scientific">Nocardioides daedukensis</name>
    <dbReference type="NCBI Taxonomy" id="634462"/>
    <lineage>
        <taxon>Bacteria</taxon>
        <taxon>Bacillati</taxon>
        <taxon>Actinomycetota</taxon>
        <taxon>Actinomycetes</taxon>
        <taxon>Propionibacteriales</taxon>
        <taxon>Nocardioidaceae</taxon>
        <taxon>Nocardioides</taxon>
    </lineage>
</organism>
<keyword evidence="3" id="KW-1185">Reference proteome</keyword>
<dbReference type="AlphaFoldDB" id="A0A7Y9RYM3"/>
<evidence type="ECO:0000313" key="3">
    <source>
        <dbReference type="Proteomes" id="UP000540656"/>
    </source>
</evidence>
<name>A0A7Y9RYM3_9ACTN</name>
<feature type="transmembrane region" description="Helical" evidence="1">
    <location>
        <begin position="60"/>
        <end position="79"/>
    </location>
</feature>
<dbReference type="EMBL" id="JACCAA010000001">
    <property type="protein sequence ID" value="NYG57709.1"/>
    <property type="molecule type" value="Genomic_DNA"/>
</dbReference>
<gene>
    <name evidence="2" type="ORF">BJ980_000632</name>
</gene>
<feature type="transmembrane region" description="Helical" evidence="1">
    <location>
        <begin position="231"/>
        <end position="253"/>
    </location>
</feature>
<feature type="transmembrane region" description="Helical" evidence="1">
    <location>
        <begin position="19"/>
        <end position="40"/>
    </location>
</feature>
<sequence length="265" mass="28812">MLYVAIATRAFRRYSTYTLATLAGIFTNCIFGIISCFVFMEVWQQRPDAGGYDLTDALTYVWVGQAMLMTVAMFGGGSPDDLAARIRSGDVVIDFYRPVGLLGWYLAADLGRATYHLLTRGLGPALVGALLFDLRSPPGPWGWVAFLVAVVLAVLVSFALRMLVAITSFWLFDESGPRTVLVVMNSFFTGLTVPLVLFPGALRELAMALPWAAMLQVPADIWLGQRTGAEVWSGLGFGAAWALGLMIACLTMLRLAERRVVVQGG</sequence>
<dbReference type="Proteomes" id="UP000540656">
    <property type="component" value="Unassembled WGS sequence"/>
</dbReference>
<feature type="transmembrane region" description="Helical" evidence="1">
    <location>
        <begin position="91"/>
        <end position="107"/>
    </location>
</feature>
<proteinExistence type="predicted"/>
<comment type="caution">
    <text evidence="2">The sequence shown here is derived from an EMBL/GenBank/DDBJ whole genome shotgun (WGS) entry which is preliminary data.</text>
</comment>
<evidence type="ECO:0000256" key="1">
    <source>
        <dbReference type="SAM" id="Phobius"/>
    </source>
</evidence>
<keyword evidence="1" id="KW-0812">Transmembrane</keyword>